<dbReference type="InterPro" id="IPR027417">
    <property type="entry name" value="P-loop_NTPase"/>
</dbReference>
<dbReference type="InterPro" id="IPR003593">
    <property type="entry name" value="AAA+_ATPase"/>
</dbReference>
<dbReference type="NCBIfam" id="TIGR02397">
    <property type="entry name" value="dnaX_nterm"/>
    <property type="match status" value="1"/>
</dbReference>
<dbReference type="SUPFAM" id="SSF48019">
    <property type="entry name" value="post-AAA+ oligomerization domain-like"/>
    <property type="match status" value="1"/>
</dbReference>
<dbReference type="NCBIfam" id="NF004046">
    <property type="entry name" value="PRK05563.1"/>
    <property type="match status" value="1"/>
</dbReference>
<dbReference type="CDD" id="cd18137">
    <property type="entry name" value="HLD_clamp_pol_III_gamma_tau"/>
    <property type="match status" value="1"/>
</dbReference>
<comment type="similarity">
    <text evidence="1">Belongs to the DnaX/STICHEL family.</text>
</comment>
<reference evidence="13" key="2">
    <citation type="submission" date="2021-04" db="EMBL/GenBank/DDBJ databases">
        <authorList>
            <person name="Gilroy R."/>
        </authorList>
    </citation>
    <scope>NUCLEOTIDE SEQUENCE</scope>
    <source>
        <strain evidence="13">ChiBcec8-14828</strain>
    </source>
</reference>
<dbReference type="Pfam" id="PF22608">
    <property type="entry name" value="DNAX_ATPase_lid"/>
    <property type="match status" value="1"/>
</dbReference>
<dbReference type="Pfam" id="PF12169">
    <property type="entry name" value="DNA_pol3_gamma3"/>
    <property type="match status" value="1"/>
</dbReference>
<dbReference type="InterPro" id="IPR050238">
    <property type="entry name" value="DNA_Rep/Repair_Clamp_Loader"/>
</dbReference>
<keyword evidence="3 13" id="KW-0808">Transferase</keyword>
<dbReference type="SMART" id="SM00382">
    <property type="entry name" value="AAA"/>
    <property type="match status" value="1"/>
</dbReference>
<evidence type="ECO:0000256" key="2">
    <source>
        <dbReference type="ARBA" id="ARBA00012417"/>
    </source>
</evidence>
<keyword evidence="4 13" id="KW-0548">Nucleotidyltransferase</keyword>
<evidence type="ECO:0000256" key="11">
    <source>
        <dbReference type="ARBA" id="ARBA00049244"/>
    </source>
</evidence>
<dbReference type="GO" id="GO:0003887">
    <property type="term" value="F:DNA-directed DNA polymerase activity"/>
    <property type="evidence" value="ECO:0007669"/>
    <property type="project" value="UniProtKB-KW"/>
</dbReference>
<evidence type="ECO:0000256" key="5">
    <source>
        <dbReference type="ARBA" id="ARBA00022705"/>
    </source>
</evidence>
<dbReference type="Gene3D" id="3.40.50.300">
    <property type="entry name" value="P-loop containing nucleotide triphosphate hydrolases"/>
    <property type="match status" value="1"/>
</dbReference>
<dbReference type="AlphaFoldDB" id="A0A9D2M3F1"/>
<dbReference type="FunFam" id="3.40.50.300:FF:000014">
    <property type="entry name" value="DNA polymerase III subunit gamma/tau"/>
    <property type="match status" value="1"/>
</dbReference>
<dbReference type="Pfam" id="PF13177">
    <property type="entry name" value="DNA_pol3_delta2"/>
    <property type="match status" value="1"/>
</dbReference>
<evidence type="ECO:0000256" key="1">
    <source>
        <dbReference type="ARBA" id="ARBA00006360"/>
    </source>
</evidence>
<comment type="caution">
    <text evidence="13">The sequence shown here is derived from an EMBL/GenBank/DDBJ whole genome shotgun (WGS) entry which is preliminary data.</text>
</comment>
<comment type="catalytic activity">
    <reaction evidence="11">
        <text>DNA(n) + a 2'-deoxyribonucleoside 5'-triphosphate = DNA(n+1) + diphosphate</text>
        <dbReference type="Rhea" id="RHEA:22508"/>
        <dbReference type="Rhea" id="RHEA-COMP:17339"/>
        <dbReference type="Rhea" id="RHEA-COMP:17340"/>
        <dbReference type="ChEBI" id="CHEBI:33019"/>
        <dbReference type="ChEBI" id="CHEBI:61560"/>
        <dbReference type="ChEBI" id="CHEBI:173112"/>
        <dbReference type="EC" id="2.7.7.7"/>
    </reaction>
</comment>
<protein>
    <recommendedName>
        <fullName evidence="2">DNA-directed DNA polymerase</fullName>
        <ecNumber evidence="2">2.7.7.7</ecNumber>
    </recommendedName>
</protein>
<keyword evidence="10" id="KW-0239">DNA-directed DNA polymerase</keyword>
<dbReference type="InterPro" id="IPR045085">
    <property type="entry name" value="HLD_clamp_pol_III_gamma_tau"/>
</dbReference>
<keyword evidence="9" id="KW-0067">ATP-binding</keyword>
<evidence type="ECO:0000256" key="10">
    <source>
        <dbReference type="ARBA" id="ARBA00022932"/>
    </source>
</evidence>
<evidence type="ECO:0000256" key="7">
    <source>
        <dbReference type="ARBA" id="ARBA00022741"/>
    </source>
</evidence>
<proteinExistence type="inferred from homology"/>
<dbReference type="GO" id="GO:0003677">
    <property type="term" value="F:DNA binding"/>
    <property type="evidence" value="ECO:0007669"/>
    <property type="project" value="InterPro"/>
</dbReference>
<reference evidence="13" key="1">
    <citation type="journal article" date="2021" name="PeerJ">
        <title>Extensive microbial diversity within the chicken gut microbiome revealed by metagenomics and culture.</title>
        <authorList>
            <person name="Gilroy R."/>
            <person name="Ravi A."/>
            <person name="Getino M."/>
            <person name="Pursley I."/>
            <person name="Horton D.L."/>
            <person name="Alikhan N.F."/>
            <person name="Baker D."/>
            <person name="Gharbi K."/>
            <person name="Hall N."/>
            <person name="Watson M."/>
            <person name="Adriaenssens E.M."/>
            <person name="Foster-Nyarko E."/>
            <person name="Jarju S."/>
            <person name="Secka A."/>
            <person name="Antonio M."/>
            <person name="Oren A."/>
            <person name="Chaudhuri R.R."/>
            <person name="La Ragione R."/>
            <person name="Hildebrand F."/>
            <person name="Pallen M.J."/>
        </authorList>
    </citation>
    <scope>NUCLEOTIDE SEQUENCE</scope>
    <source>
        <strain evidence="13">ChiBcec8-14828</strain>
    </source>
</reference>
<feature type="domain" description="AAA+ ATPase" evidence="12">
    <location>
        <begin position="36"/>
        <end position="178"/>
    </location>
</feature>
<dbReference type="GO" id="GO:0009360">
    <property type="term" value="C:DNA polymerase III complex"/>
    <property type="evidence" value="ECO:0007669"/>
    <property type="project" value="InterPro"/>
</dbReference>
<evidence type="ECO:0000256" key="9">
    <source>
        <dbReference type="ARBA" id="ARBA00022840"/>
    </source>
</evidence>
<dbReference type="PANTHER" id="PTHR11669:SF0">
    <property type="entry name" value="PROTEIN STICHEL-LIKE 2"/>
    <property type="match status" value="1"/>
</dbReference>
<name>A0A9D2M3F1_9FIRM</name>
<gene>
    <name evidence="13" type="primary">dnaX</name>
    <name evidence="13" type="ORF">H9943_07900</name>
</gene>
<dbReference type="Gene3D" id="1.10.8.60">
    <property type="match status" value="1"/>
</dbReference>
<dbReference type="Proteomes" id="UP000824209">
    <property type="component" value="Unassembled WGS sequence"/>
</dbReference>
<dbReference type="InterPro" id="IPR008921">
    <property type="entry name" value="DNA_pol3_clamp-load_cplx_C"/>
</dbReference>
<dbReference type="EMBL" id="DWYA01000064">
    <property type="protein sequence ID" value="HJB40302.1"/>
    <property type="molecule type" value="Genomic_DNA"/>
</dbReference>
<dbReference type="Gene3D" id="1.20.272.10">
    <property type="match status" value="1"/>
</dbReference>
<dbReference type="GO" id="GO:0005524">
    <property type="term" value="F:ATP binding"/>
    <property type="evidence" value="ECO:0007669"/>
    <property type="project" value="UniProtKB-KW"/>
</dbReference>
<evidence type="ECO:0000259" key="12">
    <source>
        <dbReference type="SMART" id="SM00382"/>
    </source>
</evidence>
<dbReference type="SUPFAM" id="SSF52540">
    <property type="entry name" value="P-loop containing nucleoside triphosphate hydrolases"/>
    <property type="match status" value="1"/>
</dbReference>
<keyword evidence="5" id="KW-0235">DNA replication</keyword>
<dbReference type="GO" id="GO:0046872">
    <property type="term" value="F:metal ion binding"/>
    <property type="evidence" value="ECO:0007669"/>
    <property type="project" value="UniProtKB-KW"/>
</dbReference>
<evidence type="ECO:0000256" key="6">
    <source>
        <dbReference type="ARBA" id="ARBA00022723"/>
    </source>
</evidence>
<keyword evidence="6" id="KW-0479">Metal-binding</keyword>
<dbReference type="GO" id="GO:0006261">
    <property type="term" value="P:DNA-templated DNA replication"/>
    <property type="evidence" value="ECO:0007669"/>
    <property type="project" value="TreeGrafter"/>
</dbReference>
<organism evidence="13 14">
    <name type="scientific">Candidatus Ruthenibacterium avium</name>
    <dbReference type="NCBI Taxonomy" id="2838751"/>
    <lineage>
        <taxon>Bacteria</taxon>
        <taxon>Bacillati</taxon>
        <taxon>Bacillota</taxon>
        <taxon>Clostridia</taxon>
        <taxon>Eubacteriales</taxon>
        <taxon>Oscillospiraceae</taxon>
        <taxon>Ruthenibacterium</taxon>
    </lineage>
</organism>
<dbReference type="InterPro" id="IPR022754">
    <property type="entry name" value="DNA_pol_III_gamma-3"/>
</dbReference>
<sequence>MYRALYRKWRPAAFRDVVGQQAITTALKNQLLHDKVAHAYLFTGTRGTGKTTCAKIFAKAVNCPNRTDADPCNECAVCRGIDDGSVLDVVEIDAASNNGVDNIRDLREETVYTPSEGKYKVYIIDEVHMLSTAAFNALLKTMEEPPPHVIFILATTEIHKVPATILSRCQRYDFKRIAVEDIQARLLEVAGHENIQLDEPAAGLIARLADGAMRDALSILDTCAGVSEQVDEALVRKMAGVTDRSYLFELSDALARQDAAAVLTQIASLRQASVDMKRLCDELIVHYRNLMLAAVPGAQNLLSGISREEQEQYERHAQNISAAQAVQCIKTLCAALDKMGKGVDARIELELAVYELCYPTPAVQAAPSPAASTVHSAPAAFATAPAAAPRSAQAFAASPAAVAPAVQKAPVAAPQTSPEHSAAVNQGQETPFEPWVKVLEVMKGKDKLLSAALKDSHAYYDGKRVLIDGSELFLEYMRKNEFSTEMVKSVLEQVTGVRYPIGPYKKKAKQPTMSESTTADATLEQLSNAGVDVVYINETKGE</sequence>
<evidence type="ECO:0000256" key="3">
    <source>
        <dbReference type="ARBA" id="ARBA00022679"/>
    </source>
</evidence>
<dbReference type="EC" id="2.7.7.7" evidence="2"/>
<evidence type="ECO:0000313" key="14">
    <source>
        <dbReference type="Proteomes" id="UP000824209"/>
    </source>
</evidence>
<keyword evidence="8" id="KW-0862">Zinc</keyword>
<evidence type="ECO:0000256" key="8">
    <source>
        <dbReference type="ARBA" id="ARBA00022833"/>
    </source>
</evidence>
<evidence type="ECO:0000256" key="4">
    <source>
        <dbReference type="ARBA" id="ARBA00022695"/>
    </source>
</evidence>
<evidence type="ECO:0000313" key="13">
    <source>
        <dbReference type="EMBL" id="HJB40302.1"/>
    </source>
</evidence>
<accession>A0A9D2M3F1</accession>
<keyword evidence="7" id="KW-0547">Nucleotide-binding</keyword>
<dbReference type="PANTHER" id="PTHR11669">
    <property type="entry name" value="REPLICATION FACTOR C / DNA POLYMERASE III GAMMA-TAU SUBUNIT"/>
    <property type="match status" value="1"/>
</dbReference>
<dbReference type="InterPro" id="IPR012763">
    <property type="entry name" value="DNA_pol_III_sug/sutau_N"/>
</dbReference>